<dbReference type="VEuPathDB" id="PlasmoDB:PGSY75_1350400"/>
<dbReference type="Pfam" id="PF00899">
    <property type="entry name" value="ThiF"/>
    <property type="match status" value="1"/>
</dbReference>
<dbReference type="EMBL" id="LVLB01000014">
    <property type="protein sequence ID" value="KYN97275.1"/>
    <property type="molecule type" value="Genomic_DNA"/>
</dbReference>
<dbReference type="AlphaFoldDB" id="A0A151LE78"/>
<sequence length="469" mass="56590">MKNEEYKRLISLWGVEHQEILMSNSILFLGSSLLILEICKGLFLSGVSNLTIIDNEVIDKDNLRNYKLYYNSCNLNDYKCKVIEEYLIRTNRNINININSIIANPMEYFNNIFLKERKKVEKYKCNDKIKTHIDIVICNLNVKDNIYIEKLCNKHNINVITCNYTNMIGYLNICLKENNHFYIHNNNNYYYNSFFFYHYIALSLFNIPEINEYVKKIEYTSFKHNHVTNKILFLIKCYKDIYNIEQEKKNIIINKNKNKNNINTNSNNSNSNNNNNNINNYDIHSSEIINCNDILLYIKNKLLLTSLSFPYCQNITHEFLTLNNILCVIKKYKIQSDIHNYHNNFSISKNHISFFLIVYKSFIKENHDLPYLYDDINFEEQNINTILMKKKQQDIQKLKNIINKKKIKYSFYKPFTITYFRYFFSHFHNIRYIAKDQIKNNDELLKHWHKFLCLYEYSMDKKENKNNIY</sequence>
<reference evidence="2 3" key="1">
    <citation type="journal article" date="2016" name="Nat. Commun.">
        <title>Genomes of cryptic chimpanzee Plasmodium species reveal key evolutionary events leading to human malaria.</title>
        <authorList>
            <person name="Sundararaman S.A."/>
            <person name="Plenderleith L.J."/>
            <person name="Liu W."/>
            <person name="Loy D.E."/>
            <person name="Learn G.H."/>
            <person name="Li Y."/>
            <person name="Shaw K.S."/>
            <person name="Ayouba A."/>
            <person name="Peeters M."/>
            <person name="Speede S."/>
            <person name="Shaw G.M."/>
            <person name="Bushman F.D."/>
            <person name="Brisson D."/>
            <person name="Rayner J.C."/>
            <person name="Sharp P.M."/>
            <person name="Hahn B.H."/>
        </authorList>
    </citation>
    <scope>NUCLEOTIDE SEQUENCE [LARGE SCALE GENOMIC DNA]</scope>
    <source>
        <strain evidence="2 3">SY75</strain>
    </source>
</reference>
<dbReference type="InterPro" id="IPR045886">
    <property type="entry name" value="ThiF/MoeB/HesA"/>
</dbReference>
<feature type="non-terminal residue" evidence="2">
    <location>
        <position position="469"/>
    </location>
</feature>
<dbReference type="SUPFAM" id="SSF69572">
    <property type="entry name" value="Activating enzymes of the ubiquitin-like proteins"/>
    <property type="match status" value="1"/>
</dbReference>
<proteinExistence type="predicted"/>
<dbReference type="RefSeq" id="XP_018640280.1">
    <property type="nucleotide sequence ID" value="XM_018787538.1"/>
</dbReference>
<dbReference type="GO" id="GO:0019948">
    <property type="term" value="F:SUMO activating enzyme activity"/>
    <property type="evidence" value="ECO:0007669"/>
    <property type="project" value="TreeGrafter"/>
</dbReference>
<dbReference type="GO" id="GO:0031510">
    <property type="term" value="C:SUMO activating enzyme complex"/>
    <property type="evidence" value="ECO:0007669"/>
    <property type="project" value="TreeGrafter"/>
</dbReference>
<feature type="domain" description="THIF-type NAD/FAD binding fold" evidence="1">
    <location>
        <begin position="6"/>
        <end position="175"/>
    </location>
</feature>
<accession>A0A151LE78</accession>
<dbReference type="InterPro" id="IPR000594">
    <property type="entry name" value="ThiF_NAD_FAD-bd"/>
</dbReference>
<dbReference type="PANTHER" id="PTHR10953:SF162">
    <property type="entry name" value="SUMO-ACTIVATING ENZYME SUBUNIT 1"/>
    <property type="match status" value="1"/>
</dbReference>
<protein>
    <submittedName>
        <fullName evidence="2">Putative ubiquitin-activating enzyme E1</fullName>
    </submittedName>
</protein>
<evidence type="ECO:0000313" key="3">
    <source>
        <dbReference type="Proteomes" id="UP000076004"/>
    </source>
</evidence>
<dbReference type="GeneID" id="29778125"/>
<gene>
    <name evidence="2" type="ORF">PGSY75_1350400</name>
</gene>
<dbReference type="GO" id="GO:0016925">
    <property type="term" value="P:protein sumoylation"/>
    <property type="evidence" value="ECO:0007669"/>
    <property type="project" value="TreeGrafter"/>
</dbReference>
<dbReference type="Proteomes" id="UP000076004">
    <property type="component" value="Chromosome 13"/>
</dbReference>
<evidence type="ECO:0000313" key="2">
    <source>
        <dbReference type="EMBL" id="KYN97275.1"/>
    </source>
</evidence>
<comment type="caution">
    <text evidence="2">The sequence shown here is derived from an EMBL/GenBank/DDBJ whole genome shotgun (WGS) entry which is preliminary data.</text>
</comment>
<dbReference type="KEGG" id="pgab:PGSY75_1350400"/>
<dbReference type="GO" id="GO:0005737">
    <property type="term" value="C:cytoplasm"/>
    <property type="evidence" value="ECO:0007669"/>
    <property type="project" value="TreeGrafter"/>
</dbReference>
<organism evidence="2 3">
    <name type="scientific">Plasmodium gaboni</name>
    <dbReference type="NCBI Taxonomy" id="647221"/>
    <lineage>
        <taxon>Eukaryota</taxon>
        <taxon>Sar</taxon>
        <taxon>Alveolata</taxon>
        <taxon>Apicomplexa</taxon>
        <taxon>Aconoidasida</taxon>
        <taxon>Haemosporida</taxon>
        <taxon>Plasmodiidae</taxon>
        <taxon>Plasmodium</taxon>
        <taxon>Plasmodium (Laverania)</taxon>
    </lineage>
</organism>
<dbReference type="Gene3D" id="3.40.50.720">
    <property type="entry name" value="NAD(P)-binding Rossmann-like Domain"/>
    <property type="match status" value="1"/>
</dbReference>
<name>A0A151LE78_9APIC</name>
<dbReference type="PANTHER" id="PTHR10953">
    <property type="entry name" value="UBIQUITIN-ACTIVATING ENZYME E1"/>
    <property type="match status" value="1"/>
</dbReference>
<dbReference type="InterPro" id="IPR035985">
    <property type="entry name" value="Ubiquitin-activating_enz"/>
</dbReference>
<dbReference type="VEuPathDB" id="PlasmoDB:PGABG01_1348400"/>
<evidence type="ECO:0000259" key="1">
    <source>
        <dbReference type="Pfam" id="PF00899"/>
    </source>
</evidence>